<feature type="region of interest" description="Disordered" evidence="1">
    <location>
        <begin position="1"/>
        <end position="26"/>
    </location>
</feature>
<dbReference type="OrthoDB" id="2905556at2759"/>
<keyword evidence="3" id="KW-1185">Reference proteome</keyword>
<evidence type="ECO:0000313" key="3">
    <source>
        <dbReference type="Proteomes" id="UP001140091"/>
    </source>
</evidence>
<evidence type="ECO:0008006" key="4">
    <source>
        <dbReference type="Google" id="ProtNLM"/>
    </source>
</evidence>
<dbReference type="Gene3D" id="3.80.10.10">
    <property type="entry name" value="Ribonuclease Inhibitor"/>
    <property type="match status" value="1"/>
</dbReference>
<comment type="caution">
    <text evidence="2">The sequence shown here is derived from an EMBL/GenBank/DDBJ whole genome shotgun (WGS) entry which is preliminary data.</text>
</comment>
<accession>A0A9W8JDK9</accession>
<sequence length="491" mass="55717">MRRLFGKARDTIRTPRKGGGGPPRTHPPEILQEIFVHCCGDEYIDFFSHSPFEHEILNTCQSQDGSKKDKNIRRKWDYERPPWNTAYVLKAVCKEWRAIVEGTPQLWQRLHLEFQPIPITGTLPSVHLSETQLTDFSRRYANMLKHVFLSRSGGMALHLQIGVGTGPSQINSQNAGKLRGVFMKPLLHALAEESHRWTSLELAGISLKIVIDEFFRPSSSNHGLMSLPNLRHLSSNSSPEYDDTTISASQISKLFLSGTPFCNESIVKINLTQSQHLTTLVMSDWYSYHLDRELSTRRFIEVLKAVPNLAHFHWQGRFGRLQHFVLHATTNPVVLEKLLSITMEDSNLEFCRLLPRLISCPKLESLRLLVGEPIAVVSTQTPPIVDEAIFSIQTIIQAAPFIKNVTVMQCKSLLWTLGTMKNVKVPSGFEYVFYSGSQAQFVNALQRDKHWSKLSPNSPLDKLPVEIMTVESTSKLQKYIPPDRIPPPHSP</sequence>
<dbReference type="EMBL" id="JANBPK010000817">
    <property type="protein sequence ID" value="KAJ2930869.1"/>
    <property type="molecule type" value="Genomic_DNA"/>
</dbReference>
<evidence type="ECO:0000256" key="1">
    <source>
        <dbReference type="SAM" id="MobiDB-lite"/>
    </source>
</evidence>
<organism evidence="2 3">
    <name type="scientific">Candolleomyces eurysporus</name>
    <dbReference type="NCBI Taxonomy" id="2828524"/>
    <lineage>
        <taxon>Eukaryota</taxon>
        <taxon>Fungi</taxon>
        <taxon>Dikarya</taxon>
        <taxon>Basidiomycota</taxon>
        <taxon>Agaricomycotina</taxon>
        <taxon>Agaricomycetes</taxon>
        <taxon>Agaricomycetidae</taxon>
        <taxon>Agaricales</taxon>
        <taxon>Agaricineae</taxon>
        <taxon>Psathyrellaceae</taxon>
        <taxon>Candolleomyces</taxon>
    </lineage>
</organism>
<protein>
    <recommendedName>
        <fullName evidence="4">F-box domain-containing protein</fullName>
    </recommendedName>
</protein>
<dbReference type="AlphaFoldDB" id="A0A9W8JDK9"/>
<name>A0A9W8JDK9_9AGAR</name>
<dbReference type="Proteomes" id="UP001140091">
    <property type="component" value="Unassembled WGS sequence"/>
</dbReference>
<dbReference type="InterPro" id="IPR032675">
    <property type="entry name" value="LRR_dom_sf"/>
</dbReference>
<proteinExistence type="predicted"/>
<feature type="non-terminal residue" evidence="2">
    <location>
        <position position="491"/>
    </location>
</feature>
<evidence type="ECO:0000313" key="2">
    <source>
        <dbReference type="EMBL" id="KAJ2930869.1"/>
    </source>
</evidence>
<gene>
    <name evidence="2" type="ORF">H1R20_g6225</name>
</gene>
<reference evidence="2" key="1">
    <citation type="submission" date="2022-06" db="EMBL/GenBank/DDBJ databases">
        <title>Genome Sequence of Candolleomyces eurysporus.</title>
        <authorList>
            <person name="Buettner E."/>
        </authorList>
    </citation>
    <scope>NUCLEOTIDE SEQUENCE</scope>
    <source>
        <strain evidence="2">VTCC 930004</strain>
    </source>
</reference>